<keyword evidence="2" id="KW-1185">Reference proteome</keyword>
<dbReference type="GO" id="GO:0019441">
    <property type="term" value="P:L-tryptophan catabolic process to kynurenine"/>
    <property type="evidence" value="ECO:0007669"/>
    <property type="project" value="InterPro"/>
</dbReference>
<dbReference type="Gene3D" id="1.20.58.480">
    <property type="match status" value="2"/>
</dbReference>
<dbReference type="RefSeq" id="WP_170232310.1">
    <property type="nucleotide sequence ID" value="NZ_VFPP01000001.1"/>
</dbReference>
<dbReference type="GO" id="GO:0020037">
    <property type="term" value="F:heme binding"/>
    <property type="evidence" value="ECO:0007669"/>
    <property type="project" value="InterPro"/>
</dbReference>
<dbReference type="EMBL" id="VFPP01000001">
    <property type="protein sequence ID" value="TQM85032.1"/>
    <property type="molecule type" value="Genomic_DNA"/>
</dbReference>
<accession>A0A543JQB1</accession>
<dbReference type="AlphaFoldDB" id="A0A543JQB1"/>
<dbReference type="Proteomes" id="UP000316628">
    <property type="component" value="Unassembled WGS sequence"/>
</dbReference>
<keyword evidence="1" id="KW-0223">Dioxygenase</keyword>
<dbReference type="GO" id="GO:0004833">
    <property type="term" value="F:L-tryptophan 2,3-dioxygenase activity"/>
    <property type="evidence" value="ECO:0007669"/>
    <property type="project" value="InterPro"/>
</dbReference>
<comment type="caution">
    <text evidence="1">The sequence shown here is derived from an EMBL/GenBank/DDBJ whole genome shotgun (WGS) entry which is preliminary data.</text>
</comment>
<keyword evidence="1" id="KW-0560">Oxidoreductase</keyword>
<name>A0A543JQB1_9PSEU</name>
<dbReference type="GO" id="GO:0046872">
    <property type="term" value="F:metal ion binding"/>
    <property type="evidence" value="ECO:0007669"/>
    <property type="project" value="InterPro"/>
</dbReference>
<dbReference type="Pfam" id="PF03301">
    <property type="entry name" value="Trp_dioxygenase"/>
    <property type="match status" value="1"/>
</dbReference>
<reference evidence="1 2" key="1">
    <citation type="submission" date="2019-06" db="EMBL/GenBank/DDBJ databases">
        <title>Sequencing the genomes of 1000 actinobacteria strains.</title>
        <authorList>
            <person name="Klenk H.-P."/>
        </authorList>
    </citation>
    <scope>NUCLEOTIDE SEQUENCE [LARGE SCALE GENOMIC DNA]</scope>
    <source>
        <strain evidence="1 2">DSM 45456</strain>
    </source>
</reference>
<evidence type="ECO:0000313" key="2">
    <source>
        <dbReference type="Proteomes" id="UP000316628"/>
    </source>
</evidence>
<dbReference type="GO" id="GO:0019442">
    <property type="term" value="P:L-tryptophan catabolic process to acetyl-CoA"/>
    <property type="evidence" value="ECO:0007669"/>
    <property type="project" value="TreeGrafter"/>
</dbReference>
<evidence type="ECO:0000313" key="1">
    <source>
        <dbReference type="EMBL" id="TQM85032.1"/>
    </source>
</evidence>
<sequence length="231" mass="24464">MTLDYSGYLCLDALLSLQRPQAPAEVSDRESDAVRSAEHLFIVVHQASELWLAQLLLDLDVAASALRHGSTGAAAEHVERAAALFGVLRAQLDVLDRLPPACFARFRPYLGTASGAQSRQFAALERVLGFGPTEGPLATALADAVAAAGVTLPEVWRSGGPLRRVAEAMSAVARGYRDWQAGHLAVVRRMLGDQPGTGGTAGARHLASRVRLAFPDLHAARREAGDTVPTA</sequence>
<proteinExistence type="predicted"/>
<gene>
    <name evidence="1" type="ORF">FHX81_7501</name>
</gene>
<dbReference type="InterPro" id="IPR004981">
    <property type="entry name" value="Trp_2_3_dOase"/>
</dbReference>
<protein>
    <submittedName>
        <fullName evidence="1">Tryptophan 2,3-dioxygenase</fullName>
    </submittedName>
</protein>
<dbReference type="PANTHER" id="PTHR10138">
    <property type="entry name" value="TRYPTOPHAN 2,3-DIOXYGENASE"/>
    <property type="match status" value="1"/>
</dbReference>
<dbReference type="InterPro" id="IPR037217">
    <property type="entry name" value="Trp/Indoleamine_2_3_dOase-like"/>
</dbReference>
<dbReference type="PANTHER" id="PTHR10138:SF0">
    <property type="entry name" value="TRYPTOPHAN 2,3-DIOXYGENASE"/>
    <property type="match status" value="1"/>
</dbReference>
<organism evidence="1 2">
    <name type="scientific">Saccharothrix saharensis</name>
    <dbReference type="NCBI Taxonomy" id="571190"/>
    <lineage>
        <taxon>Bacteria</taxon>
        <taxon>Bacillati</taxon>
        <taxon>Actinomycetota</taxon>
        <taxon>Actinomycetes</taxon>
        <taxon>Pseudonocardiales</taxon>
        <taxon>Pseudonocardiaceae</taxon>
        <taxon>Saccharothrix</taxon>
    </lineage>
</organism>
<dbReference type="SUPFAM" id="SSF140959">
    <property type="entry name" value="Indolic compounds 2,3-dioxygenase-like"/>
    <property type="match status" value="1"/>
</dbReference>